<reference evidence="1 2" key="1">
    <citation type="submission" date="2019-06" db="EMBL/GenBank/DDBJ databases">
        <authorList>
            <person name="Palmer J.M."/>
        </authorList>
    </citation>
    <scope>NUCLEOTIDE SEQUENCE [LARGE SCALE GENOMIC DNA]</scope>
    <source>
        <strain evidence="1 2">TWF102</strain>
    </source>
</reference>
<accession>A0A7C8NII2</accession>
<gene>
    <name evidence="1" type="ORF">TWF102_010455</name>
</gene>
<proteinExistence type="predicted"/>
<dbReference type="Proteomes" id="UP000475325">
    <property type="component" value="Unassembled WGS sequence"/>
</dbReference>
<organism evidence="1 2">
    <name type="scientific">Orbilia oligospora</name>
    <name type="common">Nematode-trapping fungus</name>
    <name type="synonym">Arthrobotrys oligospora</name>
    <dbReference type="NCBI Taxonomy" id="2813651"/>
    <lineage>
        <taxon>Eukaryota</taxon>
        <taxon>Fungi</taxon>
        <taxon>Dikarya</taxon>
        <taxon>Ascomycota</taxon>
        <taxon>Pezizomycotina</taxon>
        <taxon>Orbiliomycetes</taxon>
        <taxon>Orbiliales</taxon>
        <taxon>Orbiliaceae</taxon>
        <taxon>Orbilia</taxon>
    </lineage>
</organism>
<protein>
    <submittedName>
        <fullName evidence="1">Uncharacterized protein</fullName>
    </submittedName>
</protein>
<dbReference type="AlphaFoldDB" id="A0A7C8NII2"/>
<dbReference type="EMBL" id="WIQW01000076">
    <property type="protein sequence ID" value="KAF3087617.1"/>
    <property type="molecule type" value="Genomic_DNA"/>
</dbReference>
<sequence>MSLQDADEKLTAIYKLAGVEYNSKSAGSRASRRASRMMRYLKEAEDILDVLGPDYDEAVALAVVRGINRGELKETVAAMMWNQEWNLDTVSRILRAAVKYVPLHLVIYFAVWSWEFVN</sequence>
<name>A0A7C8NII2_ORBOL</name>
<evidence type="ECO:0000313" key="2">
    <source>
        <dbReference type="Proteomes" id="UP000475325"/>
    </source>
</evidence>
<evidence type="ECO:0000313" key="1">
    <source>
        <dbReference type="EMBL" id="KAF3087617.1"/>
    </source>
</evidence>
<comment type="caution">
    <text evidence="1">The sequence shown here is derived from an EMBL/GenBank/DDBJ whole genome shotgun (WGS) entry which is preliminary data.</text>
</comment>